<gene>
    <name evidence="4" type="ORF">Lboz_0885</name>
</gene>
<evidence type="ECO:0000256" key="3">
    <source>
        <dbReference type="PROSITE-ProRule" id="PRU00023"/>
    </source>
</evidence>
<protein>
    <submittedName>
        <fullName evidence="4">Ankyrin</fullName>
    </submittedName>
</protein>
<reference evidence="4 5" key="1">
    <citation type="submission" date="2015-11" db="EMBL/GenBank/DDBJ databases">
        <title>Genomic analysis of 38 Legionella species identifies large and diverse effector repertoires.</title>
        <authorList>
            <person name="Burstein D."/>
            <person name="Amaro F."/>
            <person name="Zusman T."/>
            <person name="Lifshitz Z."/>
            <person name="Cohen O."/>
            <person name="Gilbert J.A."/>
            <person name="Pupko T."/>
            <person name="Shuman H.A."/>
            <person name="Segal G."/>
        </authorList>
    </citation>
    <scope>NUCLEOTIDE SEQUENCE [LARGE SCALE GENOMIC DNA]</scope>
    <source>
        <strain evidence="4 5">WIGA</strain>
    </source>
</reference>
<keyword evidence="1" id="KW-0677">Repeat</keyword>
<comment type="caution">
    <text evidence="4">The sequence shown here is derived from an EMBL/GenBank/DDBJ whole genome shotgun (WGS) entry which is preliminary data.</text>
</comment>
<dbReference type="PANTHER" id="PTHR24173:SF74">
    <property type="entry name" value="ANKYRIN REPEAT DOMAIN-CONTAINING PROTEIN 16"/>
    <property type="match status" value="1"/>
</dbReference>
<dbReference type="RefSeq" id="WP_058458580.1">
    <property type="nucleotide sequence ID" value="NZ_CAAAIY010000029.1"/>
</dbReference>
<dbReference type="PANTHER" id="PTHR24173">
    <property type="entry name" value="ANKYRIN REPEAT CONTAINING"/>
    <property type="match status" value="1"/>
</dbReference>
<dbReference type="InterPro" id="IPR036770">
    <property type="entry name" value="Ankyrin_rpt-contain_sf"/>
</dbReference>
<evidence type="ECO:0000256" key="1">
    <source>
        <dbReference type="ARBA" id="ARBA00022737"/>
    </source>
</evidence>
<evidence type="ECO:0000313" key="4">
    <source>
        <dbReference type="EMBL" id="KTC75278.1"/>
    </source>
</evidence>
<evidence type="ECO:0000256" key="2">
    <source>
        <dbReference type="ARBA" id="ARBA00023043"/>
    </source>
</evidence>
<feature type="repeat" description="ANK" evidence="3">
    <location>
        <begin position="356"/>
        <end position="385"/>
    </location>
</feature>
<dbReference type="EMBL" id="LNXU01000011">
    <property type="protein sequence ID" value="KTC75278.1"/>
    <property type="molecule type" value="Genomic_DNA"/>
</dbReference>
<dbReference type="Proteomes" id="UP000054695">
    <property type="component" value="Unassembled WGS sequence"/>
</dbReference>
<keyword evidence="5" id="KW-1185">Reference proteome</keyword>
<dbReference type="InterPro" id="IPR002110">
    <property type="entry name" value="Ankyrin_rpt"/>
</dbReference>
<dbReference type="Pfam" id="PF12796">
    <property type="entry name" value="Ank_2"/>
    <property type="match status" value="3"/>
</dbReference>
<evidence type="ECO:0000313" key="5">
    <source>
        <dbReference type="Proteomes" id="UP000054695"/>
    </source>
</evidence>
<dbReference type="PROSITE" id="PS50088">
    <property type="entry name" value="ANK_REPEAT"/>
    <property type="match status" value="1"/>
</dbReference>
<keyword evidence="2 3" id="KW-0040">ANK repeat</keyword>
<dbReference type="STRING" id="447.Lboz_0885"/>
<sequence>MASIIELMAELNFPTNQGGVCVGLALMAERARRCGQYEKFKERMDYLENLGSNQLASLLDAAKKHAALLSSKPLNKPSSREEEILSKTLLTKDEEILLTIEAFFFQVWMHYKPDEIQNFLELYGEKFHQKDTQKLESFMYDIASSDKEISPLNEPKKFFLSDTTLNNAPSLQQFLEKIQSASQKEQLSFGIVMDSGTHAIHVFYNNQTNTWTLTNHSDLRTCDSIQTAARRIAKAFTENEIFHLSLSVFTDEPAEKLSGFWKELEAVSTASFLSIIENKNVNATDSFNNTPLLVAAMRGHKEVVQELLKQPETNVNKANNLLDTPLLYAACLGYPEIVAAFMNHPQIAPEKSYLCSPLFAAVANGHLEVVQELLKHPSKINVNQNGTLALAVKIGRKDIFHELLKSPFIDINTYKSNALFGGNERKTALIFAIERGDFDIVDELLNHNKIDISRPGNFDDTPLKSAICSGHLNIVKELCKNENLDVNFSHSPGLIRRNTALILAINYNRIDMIQELLKHPKIDVNEKGELELPLHQAIKDGKIDVVKELLKHPKIDLLKVDKSGRNSLVIAFERGDAAIISALREKFSEIGNQAKTKDSSTFSQIESSMEPSVSAASSNSTIPQINPSLSFFTAAAPSHATAPQDTPSLRFFAPAVPNNSTVPQIAPPNSSDPAVKNSYTMEPIINFIKITIERLNTCETRLGKTVYVGATYLTWEFEQYLQSVEREVNGDILDPETLGSLKPLVNKVRNCKDLTPIFVQERWRFFPEFTLAMKEMERRYKAITVDSPTCANPIG</sequence>
<dbReference type="SUPFAM" id="SSF48403">
    <property type="entry name" value="Ankyrin repeat"/>
    <property type="match status" value="1"/>
</dbReference>
<name>A0A0W0RW15_LEGBO</name>
<dbReference type="Gene3D" id="1.25.40.20">
    <property type="entry name" value="Ankyrin repeat-containing domain"/>
    <property type="match status" value="2"/>
</dbReference>
<proteinExistence type="predicted"/>
<dbReference type="SMART" id="SM00248">
    <property type="entry name" value="ANK"/>
    <property type="match status" value="9"/>
</dbReference>
<accession>A0A0W0RW15</accession>
<dbReference type="AlphaFoldDB" id="A0A0W0RW15"/>
<dbReference type="PATRIC" id="fig|447.4.peg.958"/>
<dbReference type="OrthoDB" id="5653638at2"/>
<organism evidence="4 5">
    <name type="scientific">Legionella bozemanae</name>
    <name type="common">Fluoribacter bozemanae</name>
    <dbReference type="NCBI Taxonomy" id="447"/>
    <lineage>
        <taxon>Bacteria</taxon>
        <taxon>Pseudomonadati</taxon>
        <taxon>Pseudomonadota</taxon>
        <taxon>Gammaproteobacteria</taxon>
        <taxon>Legionellales</taxon>
        <taxon>Legionellaceae</taxon>
        <taxon>Legionella</taxon>
    </lineage>
</organism>